<organism evidence="12 13">
    <name type="scientific">Protopolystoma xenopodis</name>
    <dbReference type="NCBI Taxonomy" id="117903"/>
    <lineage>
        <taxon>Eukaryota</taxon>
        <taxon>Metazoa</taxon>
        <taxon>Spiralia</taxon>
        <taxon>Lophotrochozoa</taxon>
        <taxon>Platyhelminthes</taxon>
        <taxon>Monogenea</taxon>
        <taxon>Polyopisthocotylea</taxon>
        <taxon>Polystomatidea</taxon>
        <taxon>Polystomatidae</taxon>
        <taxon>Protopolystoma</taxon>
    </lineage>
</organism>
<evidence type="ECO:0000256" key="1">
    <source>
        <dbReference type="ARBA" id="ARBA00004100"/>
    </source>
</evidence>
<keyword evidence="8" id="KW-0297">G-protein coupled receptor</keyword>
<evidence type="ECO:0000256" key="7">
    <source>
        <dbReference type="ARBA" id="ARBA00032251"/>
    </source>
</evidence>
<feature type="transmembrane region" description="Helical" evidence="10">
    <location>
        <begin position="62"/>
        <end position="83"/>
    </location>
</feature>
<feature type="region of interest" description="Disordered" evidence="9">
    <location>
        <begin position="259"/>
        <end position="284"/>
    </location>
</feature>
<protein>
    <recommendedName>
        <fullName evidence="3">Thyrotropin-releasing hormone receptor</fullName>
    </recommendedName>
    <alternativeName>
        <fullName evidence="7">Thyroliberin receptor</fullName>
    </alternativeName>
</protein>
<dbReference type="PROSITE" id="PS00237">
    <property type="entry name" value="G_PROTEIN_RECEP_F1_1"/>
    <property type="match status" value="1"/>
</dbReference>
<dbReference type="PROSITE" id="PS50262">
    <property type="entry name" value="G_PROTEIN_RECEP_F1_2"/>
    <property type="match status" value="1"/>
</dbReference>
<comment type="subcellular location">
    <subcellularLocation>
        <location evidence="2">Membrane</location>
    </subcellularLocation>
</comment>
<evidence type="ECO:0000256" key="6">
    <source>
        <dbReference type="ARBA" id="ARBA00023136"/>
    </source>
</evidence>
<evidence type="ECO:0000256" key="9">
    <source>
        <dbReference type="SAM" id="MobiDB-lite"/>
    </source>
</evidence>
<feature type="transmembrane region" description="Helical" evidence="10">
    <location>
        <begin position="25"/>
        <end position="50"/>
    </location>
</feature>
<comment type="caution">
    <text evidence="12">The sequence shown here is derived from an EMBL/GenBank/DDBJ whole genome shotgun (WGS) entry which is preliminary data.</text>
</comment>
<dbReference type="PANTHER" id="PTHR46061">
    <property type="entry name" value="THYROTROPIN-RELEASING HORMONE RECEPTOR"/>
    <property type="match status" value="1"/>
</dbReference>
<dbReference type="InterPro" id="IPR017452">
    <property type="entry name" value="GPCR_Rhodpsn_7TM"/>
</dbReference>
<dbReference type="GO" id="GO:0016020">
    <property type="term" value="C:membrane"/>
    <property type="evidence" value="ECO:0007669"/>
    <property type="project" value="UniProtKB-SubCell"/>
</dbReference>
<evidence type="ECO:0000256" key="10">
    <source>
        <dbReference type="SAM" id="Phobius"/>
    </source>
</evidence>
<gene>
    <name evidence="12" type="ORF">PXEA_LOCUS9499</name>
</gene>
<dbReference type="PRINTS" id="PR00751">
    <property type="entry name" value="THYROLIBRINR"/>
</dbReference>
<evidence type="ECO:0000256" key="2">
    <source>
        <dbReference type="ARBA" id="ARBA00004370"/>
    </source>
</evidence>
<keyword evidence="5 10" id="KW-1133">Transmembrane helix</keyword>
<dbReference type="EMBL" id="CAAALY010026983">
    <property type="protein sequence ID" value="VEL16059.1"/>
    <property type="molecule type" value="Genomic_DNA"/>
</dbReference>
<keyword evidence="4 8" id="KW-0812">Transmembrane</keyword>
<feature type="domain" description="G-protein coupled receptors family 1 profile" evidence="11">
    <location>
        <begin position="41"/>
        <end position="298"/>
    </location>
</feature>
<proteinExistence type="inferred from homology"/>
<evidence type="ECO:0000313" key="12">
    <source>
        <dbReference type="EMBL" id="VEL16059.1"/>
    </source>
</evidence>
<comment type="similarity">
    <text evidence="8">Belongs to the G-protein coupled receptor 1 family.</text>
</comment>
<dbReference type="GO" id="GO:0004997">
    <property type="term" value="F:thyrotropin-releasing hormone receptor activity"/>
    <property type="evidence" value="ECO:0007669"/>
    <property type="project" value="InterPro"/>
</dbReference>
<evidence type="ECO:0000259" key="11">
    <source>
        <dbReference type="PROSITE" id="PS50262"/>
    </source>
</evidence>
<dbReference type="InterPro" id="IPR000276">
    <property type="entry name" value="GPCR_Rhodpsn"/>
</dbReference>
<keyword evidence="8" id="KW-0675">Receptor</keyword>
<keyword evidence="13" id="KW-1185">Reference proteome</keyword>
<dbReference type="SUPFAM" id="SSF81321">
    <property type="entry name" value="Family A G protein-coupled receptor-like"/>
    <property type="match status" value="1"/>
</dbReference>
<keyword evidence="8" id="KW-0807">Transducer</keyword>
<reference evidence="12" key="1">
    <citation type="submission" date="2018-11" db="EMBL/GenBank/DDBJ databases">
        <authorList>
            <consortium name="Pathogen Informatics"/>
        </authorList>
    </citation>
    <scope>NUCLEOTIDE SEQUENCE</scope>
</reference>
<evidence type="ECO:0000256" key="4">
    <source>
        <dbReference type="ARBA" id="ARBA00022692"/>
    </source>
</evidence>
<accession>A0A3S5FD16</accession>
<feature type="transmembrane region" description="Helical" evidence="10">
    <location>
        <begin position="143"/>
        <end position="164"/>
    </location>
</feature>
<dbReference type="Pfam" id="PF00001">
    <property type="entry name" value="7tm_1"/>
    <property type="match status" value="1"/>
</dbReference>
<evidence type="ECO:0000256" key="5">
    <source>
        <dbReference type="ARBA" id="ARBA00022989"/>
    </source>
</evidence>
<evidence type="ECO:0000256" key="8">
    <source>
        <dbReference type="RuleBase" id="RU000688"/>
    </source>
</evidence>
<feature type="transmembrane region" description="Helical" evidence="10">
    <location>
        <begin position="192"/>
        <end position="214"/>
    </location>
</feature>
<dbReference type="PANTHER" id="PTHR46061:SF3">
    <property type="entry name" value="THYROTROPIN-RELEASING HORMONE RECEPTOR"/>
    <property type="match status" value="1"/>
</dbReference>
<evidence type="ECO:0000313" key="13">
    <source>
        <dbReference type="Proteomes" id="UP000784294"/>
    </source>
</evidence>
<dbReference type="Gene3D" id="1.20.1070.10">
    <property type="entry name" value="Rhodopsin 7-helix transmembrane proteins"/>
    <property type="match status" value="1"/>
</dbReference>
<dbReference type="AlphaFoldDB" id="A0A3S5FD16"/>
<comment type="function">
    <text evidence="1">Receptor for thyrotropin-releasing hormone (TRH). Upon ligand binding, this G-protein-coupled receptor triggers activation of the phosphatidylinositol (IP3)-calcium-protein kinase C (PKC) pathway.</text>
</comment>
<dbReference type="InterPro" id="IPR002120">
    <property type="entry name" value="TRH_rcpt_1"/>
</dbReference>
<sequence>MNSIDIVTPTNSSTTTIRYDLTFQLVGVISLTLIFAIGLLGNCLVVLVVLLARNLHTPTDCYLVSLSISDILVLISATGPEILQLVYPPYQYPFGSYGCILLTTLQYLSFDTSALSITAFSLERWVAICHPMRAQRMCTIKRAFKIIASIWIFAILYNGTWPFLSHLGEQTIFGIGTMRRCIHRFDRKLYHLIYVLDFLLFYVAPLVLTCIVYAHISHRLFRSTTNKSLSNSKNSSNCHLVSQGRLSNAKNPTDLARSHLQDNKTSSRRSCFLSGATSQSSDNFKKSLHLRNRRQVIN</sequence>
<keyword evidence="6 10" id="KW-0472">Membrane</keyword>
<dbReference type="OrthoDB" id="5987936at2759"/>
<dbReference type="Proteomes" id="UP000784294">
    <property type="component" value="Unassembled WGS sequence"/>
</dbReference>
<evidence type="ECO:0000256" key="3">
    <source>
        <dbReference type="ARBA" id="ARBA00018873"/>
    </source>
</evidence>
<dbReference type="PRINTS" id="PR00237">
    <property type="entry name" value="GPCRRHODOPSN"/>
</dbReference>
<feature type="transmembrane region" description="Helical" evidence="10">
    <location>
        <begin position="95"/>
        <end position="122"/>
    </location>
</feature>
<name>A0A3S5FD16_9PLAT</name>